<dbReference type="InterPro" id="IPR015867">
    <property type="entry name" value="N-reg_PII/ATP_PRibTrfase_C"/>
</dbReference>
<organism evidence="3 4">
    <name type="scientific">Galliscardovia ingluviei</name>
    <dbReference type="NCBI Taxonomy" id="1769422"/>
    <lineage>
        <taxon>Bacteria</taxon>
        <taxon>Bacillati</taxon>
        <taxon>Actinomycetota</taxon>
        <taxon>Actinomycetes</taxon>
        <taxon>Bifidobacteriales</taxon>
        <taxon>Bifidobacteriaceae</taxon>
        <taxon>Galliscardovia</taxon>
    </lineage>
</organism>
<dbReference type="InterPro" id="IPR017918">
    <property type="entry name" value="N-reg_PII_CS"/>
</dbReference>
<feature type="modified residue" description="O-UMP-tyrosine" evidence="1">
    <location>
        <position position="51"/>
    </location>
</feature>
<dbReference type="AlphaFoldDB" id="A0A8J3EZ44"/>
<protein>
    <submittedName>
        <fullName evidence="3">Nitrogen regulatory protein P-II 1</fullName>
    </submittedName>
</protein>
<comment type="caution">
    <text evidence="3">The sequence shown here is derived from an EMBL/GenBank/DDBJ whole genome shotgun (WGS) entry which is preliminary data.</text>
</comment>
<dbReference type="Pfam" id="PF00543">
    <property type="entry name" value="P-II"/>
    <property type="match status" value="1"/>
</dbReference>
<proteinExistence type="inferred from homology"/>
<dbReference type="EMBL" id="BMDH01000003">
    <property type="protein sequence ID" value="GGI14902.1"/>
    <property type="molecule type" value="Genomic_DNA"/>
</dbReference>
<gene>
    <name evidence="3" type="primary">glnB</name>
    <name evidence="3" type="ORF">GCM10007377_13240</name>
</gene>
<dbReference type="PANTHER" id="PTHR30115">
    <property type="entry name" value="NITROGEN REGULATORY PROTEIN P-II"/>
    <property type="match status" value="1"/>
</dbReference>
<dbReference type="SUPFAM" id="SSF54913">
    <property type="entry name" value="GlnB-like"/>
    <property type="match status" value="1"/>
</dbReference>
<evidence type="ECO:0000256" key="2">
    <source>
        <dbReference type="RuleBase" id="RU003936"/>
    </source>
</evidence>
<accession>A0A8J3EZ44</accession>
<reference evidence="3" key="1">
    <citation type="journal article" date="2014" name="Int. J. Syst. Evol. Microbiol.">
        <title>Complete genome sequence of Corynebacterium casei LMG S-19264T (=DSM 44701T), isolated from a smear-ripened cheese.</title>
        <authorList>
            <consortium name="US DOE Joint Genome Institute (JGI-PGF)"/>
            <person name="Walter F."/>
            <person name="Albersmeier A."/>
            <person name="Kalinowski J."/>
            <person name="Ruckert C."/>
        </authorList>
    </citation>
    <scope>NUCLEOTIDE SEQUENCE</scope>
    <source>
        <strain evidence="3">CCM 8606</strain>
    </source>
</reference>
<dbReference type="InterPro" id="IPR011322">
    <property type="entry name" value="N-reg_PII-like_a/b"/>
</dbReference>
<dbReference type="RefSeq" id="WP_188355481.1">
    <property type="nucleotide sequence ID" value="NZ_BMDH01000003.1"/>
</dbReference>
<dbReference type="PROSITE" id="PS00638">
    <property type="entry name" value="PII_GLNB_CTER"/>
    <property type="match status" value="1"/>
</dbReference>
<dbReference type="GO" id="GO:0006808">
    <property type="term" value="P:regulation of nitrogen utilization"/>
    <property type="evidence" value="ECO:0007669"/>
    <property type="project" value="InterPro"/>
</dbReference>
<dbReference type="GO" id="GO:0005829">
    <property type="term" value="C:cytosol"/>
    <property type="evidence" value="ECO:0007669"/>
    <property type="project" value="TreeGrafter"/>
</dbReference>
<dbReference type="InterPro" id="IPR002187">
    <property type="entry name" value="N-reg_PII"/>
</dbReference>
<dbReference type="SMART" id="SM00938">
    <property type="entry name" value="P-II"/>
    <property type="match status" value="1"/>
</dbReference>
<dbReference type="Proteomes" id="UP000619536">
    <property type="component" value="Unassembled WGS sequence"/>
</dbReference>
<keyword evidence="1" id="KW-0597">Phosphoprotein</keyword>
<evidence type="ECO:0000313" key="3">
    <source>
        <dbReference type="EMBL" id="GGI14902.1"/>
    </source>
</evidence>
<evidence type="ECO:0000313" key="4">
    <source>
        <dbReference type="Proteomes" id="UP000619536"/>
    </source>
</evidence>
<comment type="similarity">
    <text evidence="2">Belongs to the P(II) protein family.</text>
</comment>
<keyword evidence="4" id="KW-1185">Reference proteome</keyword>
<dbReference type="GO" id="GO:0005524">
    <property type="term" value="F:ATP binding"/>
    <property type="evidence" value="ECO:0007669"/>
    <property type="project" value="TreeGrafter"/>
</dbReference>
<name>A0A8J3EZ44_9BIFI</name>
<evidence type="ECO:0000256" key="1">
    <source>
        <dbReference type="PIRSR" id="PIRSR602187-50"/>
    </source>
</evidence>
<dbReference type="Gene3D" id="3.30.70.120">
    <property type="match status" value="1"/>
</dbReference>
<dbReference type="PANTHER" id="PTHR30115:SF11">
    <property type="entry name" value="NITROGEN REGULATORY PROTEIN P-II HOMOLOG"/>
    <property type="match status" value="1"/>
</dbReference>
<dbReference type="GO" id="GO:0030234">
    <property type="term" value="F:enzyme regulator activity"/>
    <property type="evidence" value="ECO:0007669"/>
    <property type="project" value="InterPro"/>
</dbReference>
<dbReference type="PROSITE" id="PS51343">
    <property type="entry name" value="PII_GLNB_DOM"/>
    <property type="match status" value="1"/>
</dbReference>
<reference evidence="3" key="2">
    <citation type="submission" date="2020-09" db="EMBL/GenBank/DDBJ databases">
        <authorList>
            <person name="Sun Q."/>
            <person name="Sedlacek I."/>
        </authorList>
    </citation>
    <scope>NUCLEOTIDE SEQUENCE</scope>
    <source>
        <strain evidence="3">CCM 8606</strain>
    </source>
</reference>
<dbReference type="PRINTS" id="PR00340">
    <property type="entry name" value="PIIGLNB"/>
</dbReference>
<sequence length="112" mass="12225">MKLVTAIVQPHKFDEVKDALTSAGIHGMTVSEANGYGQQHGHTEVYRGVQYLVDLTPKVRIEILTEDDQVEHIAQIITQAAFTGKMGDGKIWVVPIESVIRVRTGETGVAAL</sequence>